<dbReference type="GO" id="GO:0008146">
    <property type="term" value="F:sulfotransferase activity"/>
    <property type="evidence" value="ECO:0007669"/>
    <property type="project" value="TreeGrafter"/>
</dbReference>
<dbReference type="GO" id="GO:0004792">
    <property type="term" value="F:thiosulfate-cyanide sulfurtransferase activity"/>
    <property type="evidence" value="ECO:0007669"/>
    <property type="project" value="TreeGrafter"/>
</dbReference>
<dbReference type="Pfam" id="PF00899">
    <property type="entry name" value="ThiF"/>
    <property type="match status" value="1"/>
</dbReference>
<reference evidence="3 4" key="1">
    <citation type="submission" date="2019-03" db="EMBL/GenBank/DDBJ databases">
        <title>Deep-cultivation of Planctomycetes and their phenomic and genomic characterization uncovers novel biology.</title>
        <authorList>
            <person name="Wiegand S."/>
            <person name="Jogler M."/>
            <person name="Boedeker C."/>
            <person name="Pinto D."/>
            <person name="Vollmers J."/>
            <person name="Rivas-Marin E."/>
            <person name="Kohn T."/>
            <person name="Peeters S.H."/>
            <person name="Heuer A."/>
            <person name="Rast P."/>
            <person name="Oberbeckmann S."/>
            <person name="Bunk B."/>
            <person name="Jeske O."/>
            <person name="Meyerdierks A."/>
            <person name="Storesund J.E."/>
            <person name="Kallscheuer N."/>
            <person name="Luecker S."/>
            <person name="Lage O.M."/>
            <person name="Pohl T."/>
            <person name="Merkel B.J."/>
            <person name="Hornburger P."/>
            <person name="Mueller R.-W."/>
            <person name="Bruemmer F."/>
            <person name="Labrenz M."/>
            <person name="Spormann A.M."/>
            <person name="Op den Camp H."/>
            <person name="Overmann J."/>
            <person name="Amann R."/>
            <person name="Jetten M.S.M."/>
            <person name="Mascher T."/>
            <person name="Medema M.H."/>
            <person name="Devos D.P."/>
            <person name="Kaster A.-K."/>
            <person name="Ovreas L."/>
            <person name="Rohde M."/>
            <person name="Galperin M.Y."/>
            <person name="Jogler C."/>
        </authorList>
    </citation>
    <scope>NUCLEOTIDE SEQUENCE [LARGE SCALE GENOMIC DNA]</scope>
    <source>
        <strain evidence="3 4">V144</strain>
    </source>
</reference>
<sequence>MKPELERYSRQVLFTELGETGQTSLMQSRVLLCGCGALGTVLADILVRAGVGHLRIVDRDFVEISNLQRQVLFDETDVAAKLPKAIAATEKLKKINSDVEIEPIVEDIDHTNILALAEGVDLILDGTDNFEVRYLINDVSLELSIPWIYCGCIGSTGQTMTILPGQTACLRCLIDSAPEPGTTETCDTAGILGPTVNVIASLEAVDAIKILSGNTHLIKPVLTVVDVWDGSFRQMSVADLREKAGCKACHQGERVWLKGEQGSRTTQLCGRNAVQISPAEKSRISFEDLAEKLQNSGEVEFNPYLLRLNLRNPDYEISLFRDGRAIIKGTDDPSTAKTIYARYIGS</sequence>
<proteinExistence type="inferred from homology"/>
<comment type="similarity">
    <text evidence="1">Belongs to the HesA/MoeB/ThiF family.</text>
</comment>
<evidence type="ECO:0000313" key="4">
    <source>
        <dbReference type="Proteomes" id="UP000318704"/>
    </source>
</evidence>
<dbReference type="CDD" id="cd00757">
    <property type="entry name" value="ThiF_MoeB_HesA_family"/>
    <property type="match status" value="1"/>
</dbReference>
<dbReference type="AlphaFoldDB" id="A0A517W4X2"/>
<dbReference type="InterPro" id="IPR000594">
    <property type="entry name" value="ThiF_NAD_FAD-bd"/>
</dbReference>
<dbReference type="GO" id="GO:0005829">
    <property type="term" value="C:cytosol"/>
    <property type="evidence" value="ECO:0007669"/>
    <property type="project" value="TreeGrafter"/>
</dbReference>
<keyword evidence="3" id="KW-0808">Transferase</keyword>
<gene>
    <name evidence="3" type="primary">moeB_2</name>
    <name evidence="3" type="ORF">V144x_58140</name>
</gene>
<protein>
    <submittedName>
        <fullName evidence="3">Molybdopterin-synthase adenylyltransferase</fullName>
        <ecNumber evidence="3">2.7.7.80</ecNumber>
    </submittedName>
</protein>
<dbReference type="FunFam" id="3.40.50.720:FF:000080">
    <property type="entry name" value="Thiazole biosynthesis adenylyltransferase ThiF"/>
    <property type="match status" value="1"/>
</dbReference>
<dbReference type="PANTHER" id="PTHR10953:SF102">
    <property type="entry name" value="ADENYLYLTRANSFERASE AND SULFURTRANSFERASE MOCS3"/>
    <property type="match status" value="1"/>
</dbReference>
<evidence type="ECO:0000259" key="2">
    <source>
        <dbReference type="Pfam" id="PF00899"/>
    </source>
</evidence>
<dbReference type="GO" id="GO:0008641">
    <property type="term" value="F:ubiquitin-like modifier activating enzyme activity"/>
    <property type="evidence" value="ECO:0007669"/>
    <property type="project" value="InterPro"/>
</dbReference>
<dbReference type="EMBL" id="CP037920">
    <property type="protein sequence ID" value="QDU00301.1"/>
    <property type="molecule type" value="Genomic_DNA"/>
</dbReference>
<evidence type="ECO:0000313" key="3">
    <source>
        <dbReference type="EMBL" id="QDU00301.1"/>
    </source>
</evidence>
<dbReference type="RefSeq" id="WP_144990536.1">
    <property type="nucleotide sequence ID" value="NZ_CP037920.1"/>
</dbReference>
<dbReference type="InterPro" id="IPR045886">
    <property type="entry name" value="ThiF/MoeB/HesA"/>
</dbReference>
<name>A0A517W4X2_9PLAN</name>
<feature type="domain" description="THIF-type NAD/FAD binding fold" evidence="2">
    <location>
        <begin position="8"/>
        <end position="239"/>
    </location>
</feature>
<organism evidence="3 4">
    <name type="scientific">Gimesia aquarii</name>
    <dbReference type="NCBI Taxonomy" id="2527964"/>
    <lineage>
        <taxon>Bacteria</taxon>
        <taxon>Pseudomonadati</taxon>
        <taxon>Planctomycetota</taxon>
        <taxon>Planctomycetia</taxon>
        <taxon>Planctomycetales</taxon>
        <taxon>Planctomycetaceae</taxon>
        <taxon>Gimesia</taxon>
    </lineage>
</organism>
<dbReference type="GO" id="GO:0061605">
    <property type="term" value="F:molybdopterin-synthase adenylyltransferase activity"/>
    <property type="evidence" value="ECO:0007669"/>
    <property type="project" value="UniProtKB-EC"/>
</dbReference>
<evidence type="ECO:0000256" key="1">
    <source>
        <dbReference type="ARBA" id="ARBA00009919"/>
    </source>
</evidence>
<dbReference type="PANTHER" id="PTHR10953">
    <property type="entry name" value="UBIQUITIN-ACTIVATING ENZYME E1"/>
    <property type="match status" value="1"/>
</dbReference>
<accession>A0A517W4X2</accession>
<dbReference type="SUPFAM" id="SSF69572">
    <property type="entry name" value="Activating enzymes of the ubiquitin-like proteins"/>
    <property type="match status" value="1"/>
</dbReference>
<dbReference type="Gene3D" id="3.40.50.720">
    <property type="entry name" value="NAD(P)-binding Rossmann-like Domain"/>
    <property type="match status" value="1"/>
</dbReference>
<dbReference type="InterPro" id="IPR035985">
    <property type="entry name" value="Ubiquitin-activating_enz"/>
</dbReference>
<dbReference type="KEGG" id="gaw:V144x_58140"/>
<keyword evidence="3" id="KW-0548">Nucleotidyltransferase</keyword>
<dbReference type="Proteomes" id="UP000318704">
    <property type="component" value="Chromosome"/>
</dbReference>
<dbReference type="EC" id="2.7.7.80" evidence="3"/>